<keyword evidence="1" id="KW-0472">Membrane</keyword>
<dbReference type="AlphaFoldDB" id="A0A9E8YZM0"/>
<name>A0A9E8YZM0_9STRA</name>
<sequence length="211" mass="25663">MKIITSNTFAVRSTEYKYLFVIIVTMILLVANITKRNRQLNSTMNFWQNYKKINMNFKKFNYLIKTIIIFLNKQLVLNFSNSYSKIMVLLKNKIFKKKDFKNKRFKKKDFKNKRFKKKDFKNKRFKKKKKIYKFKYLPNEKLIKYYNNYNLIFIKYKIDPLGFIIAALTFMSYKDPFLTYKVYALVAICFHVPGILYTAYNKVYNKVKKNG</sequence>
<accession>A0A9E8YZM0</accession>
<organism evidence="2">
    <name type="scientific">Amicula sp. isolate GU52X-4 cfCalB7</name>
    <dbReference type="NCBI Taxonomy" id="3003489"/>
    <lineage>
        <taxon>Eukaryota</taxon>
        <taxon>Sar</taxon>
        <taxon>Stramenopiles</taxon>
        <taxon>Ochrophyta</taxon>
        <taxon>Bacillariophyta</taxon>
        <taxon>Bacillariophyceae</taxon>
        <taxon>Bacillariophycidae</taxon>
        <taxon>Naviculales</taxon>
        <taxon>Naviculaceae</taxon>
        <taxon>Amicula</taxon>
    </lineage>
</organism>
<feature type="transmembrane region" description="Helical" evidence="1">
    <location>
        <begin position="182"/>
        <end position="200"/>
    </location>
</feature>
<keyword evidence="1" id="KW-0812">Transmembrane</keyword>
<geneLocation type="mitochondrion" evidence="2"/>
<keyword evidence="2" id="KW-0496">Mitochondrion</keyword>
<evidence type="ECO:0000313" key="2">
    <source>
        <dbReference type="EMBL" id="WAK85043.1"/>
    </source>
</evidence>
<protein>
    <submittedName>
        <fullName evidence="2">Uncharacterized protein</fullName>
    </submittedName>
</protein>
<keyword evidence="1" id="KW-1133">Transmembrane helix</keyword>
<evidence type="ECO:0000256" key="1">
    <source>
        <dbReference type="SAM" id="Phobius"/>
    </source>
</evidence>
<proteinExistence type="predicted"/>
<reference evidence="2" key="1">
    <citation type="submission" date="2022-04" db="EMBL/GenBank/DDBJ databases">
        <title>A new insight into Amicula, a genus of tiny marine littoral diatoms with the description of two new tropical species and the largest mitogenome known for a stramenopile.</title>
        <authorList>
            <person name="Gastineau R."/>
            <person name="Li C."/>
            <person name="Ashworth M.P."/>
            <person name="Witkowski A."/>
            <person name="Turmel M."/>
            <person name="Gorecka E."/>
            <person name="Frankovich T.A."/>
            <person name="Wachnicka A."/>
            <person name="Lobban C.S."/>
            <person name="Theriot E.C."/>
            <person name="Otis C."/>
            <person name="Dabek P."/>
            <person name="Binczewska A."/>
            <person name="Lemieux C."/>
        </authorList>
    </citation>
    <scope>NUCLEOTIDE SEQUENCE</scope>
    <source>
        <strain evidence="2">GU52X-4 cfCalB7</strain>
    </source>
</reference>
<dbReference type="EMBL" id="ON390794">
    <property type="protein sequence ID" value="WAK85043.1"/>
    <property type="molecule type" value="Genomic_DNA"/>
</dbReference>
<feature type="transmembrane region" description="Helical" evidence="1">
    <location>
        <begin position="16"/>
        <end position="34"/>
    </location>
</feature>
<gene>
    <name evidence="2" type="primary">orf211</name>
</gene>
<feature type="transmembrane region" description="Helical" evidence="1">
    <location>
        <begin position="151"/>
        <end position="170"/>
    </location>
</feature>